<dbReference type="InterPro" id="IPR006108">
    <property type="entry name" value="3HC_DH_C"/>
</dbReference>
<feature type="domain" description="3-hydroxyacyl-CoA dehydrogenase C-terminal" evidence="16">
    <location>
        <begin position="603"/>
        <end position="686"/>
    </location>
</feature>
<dbReference type="Proteomes" id="UP000218272">
    <property type="component" value="Chromosome SCLO_1"/>
</dbReference>
<dbReference type="InterPro" id="IPR029045">
    <property type="entry name" value="ClpP/crotonase-like_dom_sf"/>
</dbReference>
<evidence type="ECO:0000259" key="16">
    <source>
        <dbReference type="Pfam" id="PF00725"/>
    </source>
</evidence>
<reference evidence="18 19" key="1">
    <citation type="submission" date="2016-10" db="EMBL/GenBank/DDBJ databases">
        <title>Complete Genome Sequence of the Nonylphenol-Degrading Bacterium Sphingobium cloacae JCM 10874T.</title>
        <authorList>
            <person name="Ootsuka M."/>
            <person name="Nishizawa T."/>
            <person name="Ohta H."/>
        </authorList>
    </citation>
    <scope>NUCLEOTIDE SEQUENCE [LARGE SCALE GENOMIC DNA]</scope>
    <source>
        <strain evidence="18 19">JCM 10874</strain>
    </source>
</reference>
<evidence type="ECO:0000256" key="3">
    <source>
        <dbReference type="ARBA" id="ARBA00008750"/>
    </source>
</evidence>
<keyword evidence="8" id="KW-0520">NAD</keyword>
<dbReference type="SUPFAM" id="SSF48179">
    <property type="entry name" value="6-phosphogluconate dehydrogenase C-terminal domain-like"/>
    <property type="match status" value="2"/>
</dbReference>
<dbReference type="Gene3D" id="3.40.50.720">
    <property type="entry name" value="NAD(P)-binding Rossmann-like Domain"/>
    <property type="match status" value="1"/>
</dbReference>
<dbReference type="GO" id="GO:0003857">
    <property type="term" value="F:(3S)-3-hydroxyacyl-CoA dehydrogenase (NAD+) activity"/>
    <property type="evidence" value="ECO:0007669"/>
    <property type="project" value="UniProtKB-EC"/>
</dbReference>
<dbReference type="PANTHER" id="PTHR23309">
    <property type="entry name" value="3-HYDROXYACYL-COA DEHYROGENASE"/>
    <property type="match status" value="1"/>
</dbReference>
<gene>
    <name evidence="18" type="ORF">SCLO_1006290</name>
</gene>
<dbReference type="GO" id="GO:0070403">
    <property type="term" value="F:NAD+ binding"/>
    <property type="evidence" value="ECO:0007669"/>
    <property type="project" value="InterPro"/>
</dbReference>
<dbReference type="PROSITE" id="PS00166">
    <property type="entry name" value="ENOYL_COA_HYDRATASE"/>
    <property type="match status" value="1"/>
</dbReference>
<dbReference type="GO" id="GO:0004300">
    <property type="term" value="F:enoyl-CoA hydratase activity"/>
    <property type="evidence" value="ECO:0007669"/>
    <property type="project" value="UniProtKB-ARBA"/>
</dbReference>
<keyword evidence="9" id="KW-0443">Lipid metabolism</keyword>
<dbReference type="InterPro" id="IPR001753">
    <property type="entry name" value="Enoyl-CoA_hydra/iso"/>
</dbReference>
<dbReference type="RefSeq" id="WP_066515855.1">
    <property type="nucleotide sequence ID" value="NZ_AP017655.1"/>
</dbReference>
<proteinExistence type="inferred from homology"/>
<dbReference type="FunFam" id="3.40.50.720:FF:000009">
    <property type="entry name" value="Fatty oxidation complex, alpha subunit"/>
    <property type="match status" value="1"/>
</dbReference>
<dbReference type="SUPFAM" id="SSF52096">
    <property type="entry name" value="ClpP/crotonase"/>
    <property type="match status" value="1"/>
</dbReference>
<keyword evidence="10" id="KW-0576">Peroxisome</keyword>
<keyword evidence="7" id="KW-0560">Oxidoreductase</keyword>
<comment type="similarity">
    <text evidence="15">Belongs to the enoyl-CoA hydratase/isomerase family.</text>
</comment>
<comment type="similarity">
    <text evidence="3">In the N-terminal section; belongs to the enoyl-CoA hydratase/isomerase family.</text>
</comment>
<keyword evidence="5" id="KW-0276">Fatty acid metabolism</keyword>
<protein>
    <submittedName>
        <fullName evidence="18">Enoyl-CoA hydratase/isomerase family protein</fullName>
    </submittedName>
</protein>
<dbReference type="UniPathway" id="UPA00659"/>
<comment type="catalytic activity">
    <reaction evidence="14">
        <text>a (3S)-3-hydroxyacyl-CoA + NAD(+) = a 3-oxoacyl-CoA + NADH + H(+)</text>
        <dbReference type="Rhea" id="RHEA:22432"/>
        <dbReference type="ChEBI" id="CHEBI:15378"/>
        <dbReference type="ChEBI" id="CHEBI:57318"/>
        <dbReference type="ChEBI" id="CHEBI:57540"/>
        <dbReference type="ChEBI" id="CHEBI:57945"/>
        <dbReference type="ChEBI" id="CHEBI:90726"/>
        <dbReference type="EC" id="1.1.1.35"/>
    </reaction>
</comment>
<keyword evidence="19" id="KW-1185">Reference proteome</keyword>
<dbReference type="InterPro" id="IPR018376">
    <property type="entry name" value="Enoyl-CoA_hyd/isom_CS"/>
</dbReference>
<dbReference type="InterPro" id="IPR008927">
    <property type="entry name" value="6-PGluconate_DH-like_C_sf"/>
</dbReference>
<dbReference type="GO" id="GO:0006635">
    <property type="term" value="P:fatty acid beta-oxidation"/>
    <property type="evidence" value="ECO:0007669"/>
    <property type="project" value="UniProtKB-UniPathway"/>
</dbReference>
<evidence type="ECO:0000256" key="8">
    <source>
        <dbReference type="ARBA" id="ARBA00023027"/>
    </source>
</evidence>
<evidence type="ECO:0000256" key="6">
    <source>
        <dbReference type="ARBA" id="ARBA00022963"/>
    </source>
</evidence>
<feature type="domain" description="3-hydroxyacyl-CoA dehydrogenase NAD binding" evidence="17">
    <location>
        <begin position="301"/>
        <end position="478"/>
    </location>
</feature>
<evidence type="ECO:0000256" key="9">
    <source>
        <dbReference type="ARBA" id="ARBA00023098"/>
    </source>
</evidence>
<dbReference type="Pfam" id="PF00378">
    <property type="entry name" value="ECH_1"/>
    <property type="match status" value="1"/>
</dbReference>
<evidence type="ECO:0000313" key="18">
    <source>
        <dbReference type="EMBL" id="BAV63669.1"/>
    </source>
</evidence>
<dbReference type="Pfam" id="PF00725">
    <property type="entry name" value="3HCDH"/>
    <property type="match status" value="2"/>
</dbReference>
<keyword evidence="12" id="KW-0456">Lyase</keyword>
<evidence type="ECO:0000256" key="5">
    <source>
        <dbReference type="ARBA" id="ARBA00022832"/>
    </source>
</evidence>
<evidence type="ECO:0000256" key="12">
    <source>
        <dbReference type="ARBA" id="ARBA00023239"/>
    </source>
</evidence>
<dbReference type="GO" id="GO:0016853">
    <property type="term" value="F:isomerase activity"/>
    <property type="evidence" value="ECO:0007669"/>
    <property type="project" value="UniProtKB-KW"/>
</dbReference>
<accession>A0A1E1EZH9</accession>
<organism evidence="18 19">
    <name type="scientific">Sphingobium cloacae</name>
    <dbReference type="NCBI Taxonomy" id="120107"/>
    <lineage>
        <taxon>Bacteria</taxon>
        <taxon>Pseudomonadati</taxon>
        <taxon>Pseudomonadota</taxon>
        <taxon>Alphaproteobacteria</taxon>
        <taxon>Sphingomonadales</taxon>
        <taxon>Sphingomonadaceae</taxon>
        <taxon>Sphingobium</taxon>
    </lineage>
</organism>
<dbReference type="OrthoDB" id="9771883at2"/>
<evidence type="ECO:0000256" key="13">
    <source>
        <dbReference type="ARBA" id="ARBA00023268"/>
    </source>
</evidence>
<sequence>MKVNDVATYEVEGAVAVVTLNSPPVNALSAAVRQGIAGGLKMALEDDAVRAMLLICEGRTFFAGADITEFGKPPVEPVLRDVQLMLENATKPVIAAIHGTALGGGLEIALTAHYRIAVPSAKCGLPEVNLGLLPGAGGTQRLPRIVGIAKALDLITSGKPVSAKAAKKMGLVDELATEGNLRADALTFANRVIDENRPLLKVRDRTDKLSEARGKPDIFADFRKAHARKFRGYKAPESIIRCIEATLEKPFDEGLAFEATLFRELQAGSQSAAQRHIFFAERQAAKIDGIPADTPILPIRKVGVIGAGTMGGGIAMSFANAGIPVTLVDSSEDALFRGLRVIRGNYEATARKGRMKAEDVDARMGILTGSVSMEDLSDCDLIIEAVFELMEIKKEVFAKLDGIAKPDAILATNTSYLDIDEIGSATSRPASVIGLHFFSPAHIMKLLEIVRGKNTRADIIATSMKLAKTLGKVGVLVGNAYGFVGNRILAARDAQANRLILEGATPEAVDKVLYDFGFPMGHFQMRDLAGLDVGWNREKSSSSTVREILNEMGRHGQKTVGGFYDYDENRNRTPSPVAQKVIEDFAAKQGIAHREIGEAEIRDRILYAMVNEGAKLLDEGIASRASDIDVVWVTGYGWPQYEGGPMFWADLQGLPQVLEKLKSLQDEYSDAFAPSPLIERLVSEGKGFRDA</sequence>
<evidence type="ECO:0000259" key="17">
    <source>
        <dbReference type="Pfam" id="PF02737"/>
    </source>
</evidence>
<keyword evidence="13" id="KW-0511">Multifunctional enzyme</keyword>
<evidence type="ECO:0000256" key="15">
    <source>
        <dbReference type="RuleBase" id="RU003707"/>
    </source>
</evidence>
<comment type="pathway">
    <text evidence="2">Lipid metabolism; fatty acid beta-oxidation.</text>
</comment>
<dbReference type="Pfam" id="PF02737">
    <property type="entry name" value="3HCDH_N"/>
    <property type="match status" value="1"/>
</dbReference>
<dbReference type="Gene3D" id="3.90.226.10">
    <property type="entry name" value="2-enoyl-CoA Hydratase, Chain A, domain 1"/>
    <property type="match status" value="1"/>
</dbReference>
<dbReference type="InterPro" id="IPR036291">
    <property type="entry name" value="NAD(P)-bd_dom_sf"/>
</dbReference>
<dbReference type="PANTHER" id="PTHR23309:SF49">
    <property type="entry name" value="PEROXISOMAL BIFUNCTIONAL ENZYME"/>
    <property type="match status" value="1"/>
</dbReference>
<dbReference type="Gene3D" id="1.10.1040.50">
    <property type="match status" value="1"/>
</dbReference>
<dbReference type="KEGG" id="sclo:SCLO_1006290"/>
<dbReference type="CDD" id="cd06558">
    <property type="entry name" value="crotonase-like"/>
    <property type="match status" value="1"/>
</dbReference>
<keyword evidence="11 18" id="KW-0413">Isomerase</keyword>
<dbReference type="SUPFAM" id="SSF51735">
    <property type="entry name" value="NAD(P)-binding Rossmann-fold domains"/>
    <property type="match status" value="1"/>
</dbReference>
<evidence type="ECO:0000256" key="14">
    <source>
        <dbReference type="ARBA" id="ARBA00049556"/>
    </source>
</evidence>
<evidence type="ECO:0000256" key="11">
    <source>
        <dbReference type="ARBA" id="ARBA00023235"/>
    </source>
</evidence>
<dbReference type="AlphaFoldDB" id="A0A1E1EZH9"/>
<name>A0A1E1EZH9_9SPHN</name>
<evidence type="ECO:0000256" key="7">
    <source>
        <dbReference type="ARBA" id="ARBA00023002"/>
    </source>
</evidence>
<dbReference type="InterPro" id="IPR006176">
    <property type="entry name" value="3-OHacyl-CoA_DH_NAD-bd"/>
</dbReference>
<comment type="subunit">
    <text evidence="4">Monomer.</text>
</comment>
<dbReference type="EMBL" id="AP017655">
    <property type="protein sequence ID" value="BAV63669.1"/>
    <property type="molecule type" value="Genomic_DNA"/>
</dbReference>
<evidence type="ECO:0000256" key="1">
    <source>
        <dbReference type="ARBA" id="ARBA00004275"/>
    </source>
</evidence>
<comment type="subcellular location">
    <subcellularLocation>
        <location evidence="1">Peroxisome</location>
    </subcellularLocation>
</comment>
<evidence type="ECO:0000313" key="19">
    <source>
        <dbReference type="Proteomes" id="UP000218272"/>
    </source>
</evidence>
<evidence type="ECO:0000256" key="10">
    <source>
        <dbReference type="ARBA" id="ARBA00023140"/>
    </source>
</evidence>
<evidence type="ECO:0000256" key="2">
    <source>
        <dbReference type="ARBA" id="ARBA00005005"/>
    </source>
</evidence>
<feature type="domain" description="3-hydroxyacyl-CoA dehydrogenase C-terminal" evidence="16">
    <location>
        <begin position="482"/>
        <end position="566"/>
    </location>
</feature>
<evidence type="ECO:0000256" key="4">
    <source>
        <dbReference type="ARBA" id="ARBA00011245"/>
    </source>
</evidence>
<dbReference type="FunFam" id="1.10.1040.50:FF:000006">
    <property type="entry name" value="Peroxisomal bifunctional enzyme"/>
    <property type="match status" value="1"/>
</dbReference>
<keyword evidence="6" id="KW-0442">Lipid degradation</keyword>